<dbReference type="EMBL" id="SSOP01000309">
    <property type="protein sequence ID" value="KAB5589160.1"/>
    <property type="molecule type" value="Genomic_DNA"/>
</dbReference>
<feature type="compositionally biased region" description="Basic and acidic residues" evidence="1">
    <location>
        <begin position="55"/>
        <end position="64"/>
    </location>
</feature>
<keyword evidence="3" id="KW-1185">Reference proteome</keyword>
<name>A0A5N5QBK6_9AGAM</name>
<dbReference type="Proteomes" id="UP000383932">
    <property type="component" value="Unassembled WGS sequence"/>
</dbReference>
<gene>
    <name evidence="2" type="ORF">CTheo_7403</name>
</gene>
<feature type="compositionally biased region" description="Acidic residues" evidence="1">
    <location>
        <begin position="82"/>
        <end position="96"/>
    </location>
</feature>
<feature type="region of interest" description="Disordered" evidence="1">
    <location>
        <begin position="1"/>
        <end position="96"/>
    </location>
</feature>
<feature type="compositionally biased region" description="Polar residues" evidence="1">
    <location>
        <begin position="11"/>
        <end position="22"/>
    </location>
</feature>
<reference evidence="2 3" key="1">
    <citation type="journal article" date="2019" name="Fungal Biol. Biotechnol.">
        <title>Draft genome sequence of fastidious pathogen Ceratobasidium theobromae, which causes vascular-streak dieback in Theobroma cacao.</title>
        <authorList>
            <person name="Ali S.S."/>
            <person name="Asman A."/>
            <person name="Shao J."/>
            <person name="Firmansyah A.P."/>
            <person name="Susilo A.W."/>
            <person name="Rosmana A."/>
            <person name="McMahon P."/>
            <person name="Junaid M."/>
            <person name="Guest D."/>
            <person name="Kheng T.Y."/>
            <person name="Meinhardt L.W."/>
            <person name="Bailey B.A."/>
        </authorList>
    </citation>
    <scope>NUCLEOTIDE SEQUENCE [LARGE SCALE GENOMIC DNA]</scope>
    <source>
        <strain evidence="2 3">CT2</strain>
    </source>
</reference>
<feature type="compositionally biased region" description="Polar residues" evidence="1">
    <location>
        <begin position="42"/>
        <end position="54"/>
    </location>
</feature>
<feature type="compositionally biased region" description="Low complexity" evidence="1">
    <location>
        <begin position="208"/>
        <end position="222"/>
    </location>
</feature>
<comment type="caution">
    <text evidence="2">The sequence shown here is derived from an EMBL/GenBank/DDBJ whole genome shotgun (WGS) entry which is preliminary data.</text>
</comment>
<feature type="compositionally biased region" description="Basic and acidic residues" evidence="1">
    <location>
        <begin position="235"/>
        <end position="245"/>
    </location>
</feature>
<dbReference type="OrthoDB" id="3239536at2759"/>
<feature type="compositionally biased region" description="Low complexity" evidence="1">
    <location>
        <begin position="315"/>
        <end position="324"/>
    </location>
</feature>
<proteinExistence type="predicted"/>
<feature type="compositionally biased region" description="Polar residues" evidence="1">
    <location>
        <begin position="338"/>
        <end position="347"/>
    </location>
</feature>
<organism evidence="2 3">
    <name type="scientific">Ceratobasidium theobromae</name>
    <dbReference type="NCBI Taxonomy" id="1582974"/>
    <lineage>
        <taxon>Eukaryota</taxon>
        <taxon>Fungi</taxon>
        <taxon>Dikarya</taxon>
        <taxon>Basidiomycota</taxon>
        <taxon>Agaricomycotina</taxon>
        <taxon>Agaricomycetes</taxon>
        <taxon>Cantharellales</taxon>
        <taxon>Ceratobasidiaceae</taxon>
        <taxon>Ceratobasidium</taxon>
    </lineage>
</organism>
<feature type="region of interest" description="Disordered" evidence="1">
    <location>
        <begin position="125"/>
        <end position="432"/>
    </location>
</feature>
<protein>
    <submittedName>
        <fullName evidence="2">Uncharacterized protein</fullName>
    </submittedName>
</protein>
<feature type="compositionally biased region" description="Polar residues" evidence="1">
    <location>
        <begin position="398"/>
        <end position="431"/>
    </location>
</feature>
<evidence type="ECO:0000313" key="2">
    <source>
        <dbReference type="EMBL" id="KAB5589160.1"/>
    </source>
</evidence>
<evidence type="ECO:0000313" key="3">
    <source>
        <dbReference type="Proteomes" id="UP000383932"/>
    </source>
</evidence>
<feature type="compositionally biased region" description="Low complexity" evidence="1">
    <location>
        <begin position="373"/>
        <end position="397"/>
    </location>
</feature>
<accession>A0A5N5QBK6</accession>
<evidence type="ECO:0000256" key="1">
    <source>
        <dbReference type="SAM" id="MobiDB-lite"/>
    </source>
</evidence>
<dbReference type="AlphaFoldDB" id="A0A5N5QBK6"/>
<sequence length="567" mass="59885">MAPRAKPHRTLSATNRTHSTASLHKGERISSSSALAAKRTASKTSVQRASTTRLNPDKQLKTQPDDEGWVSSASEAGTPINPEDDDDDDELDDDEILLLRTQRAQRNAREAERLKAAMAAAEAELLAQQREEAQGNSSSAQESPKKHSNLPPASPSPRVASRHPQPTPPQLRQAYSPPVQHIRQTAPQATPPRAPVIQQPDLDHSKHSFSAHSSSPSPAQPSTRAEPHYAPVAHDFVHNGVHDSHPSTNDHLAPSRPNGDERQPSNSSSSTRPSVRRSHSHAPRQVPTLMASQHLHPPARTSTLGPSRPHPLIRPPTLLTKSTPSLPPLTAPPYLSAHSAQGTSLDQLSVGPAFTQHPGPSAQMSSSPPPQTPSSASSPPHTRQPSLSSSTHTLPTLQVSPTAALNTSVSSLPHSPQTRAASIHSSPTTSYKPAAFERERTVSAVSSTAALHALAHHHLPARKSTGRHAQVLQASTFPPEPADTYSTGVYGGGPGAGGYHLHGGMADNALGVQNAVVGASGGMYGGKPGPIHALLPAPYMATHLSIGRWYAPARDAIGRVVRGRPGA</sequence>